<evidence type="ECO:0000313" key="2">
    <source>
        <dbReference type="EMBL" id="GAA4956312.1"/>
    </source>
</evidence>
<evidence type="ECO:0000313" key="3">
    <source>
        <dbReference type="Proteomes" id="UP001500466"/>
    </source>
</evidence>
<comment type="caution">
    <text evidence="2">The sequence shown here is derived from an EMBL/GenBank/DDBJ whole genome shotgun (WGS) entry which is preliminary data.</text>
</comment>
<name>A0ABP9GZ30_9ACTN</name>
<evidence type="ECO:0000259" key="1">
    <source>
        <dbReference type="Pfam" id="PF09369"/>
    </source>
</evidence>
<protein>
    <submittedName>
        <fullName evidence="2">DUF1998 domain-containing protein</fullName>
    </submittedName>
</protein>
<organism evidence="2 3">
    <name type="scientific">Yinghuangia aomiensis</name>
    <dbReference type="NCBI Taxonomy" id="676205"/>
    <lineage>
        <taxon>Bacteria</taxon>
        <taxon>Bacillati</taxon>
        <taxon>Actinomycetota</taxon>
        <taxon>Actinomycetes</taxon>
        <taxon>Kitasatosporales</taxon>
        <taxon>Streptomycetaceae</taxon>
        <taxon>Yinghuangia</taxon>
    </lineage>
</organism>
<dbReference type="InterPro" id="IPR018973">
    <property type="entry name" value="MZB"/>
</dbReference>
<sequence>MTPPPPRKRGTARPGAPLTTLRRLGEIRRAQVVTTYGVGSMIAVDNESFVIAGLDTWDVSRSRTLWEPRLTRATGVHEFKLPPAVDPDEARDGVRARRFPQLYSCPECRELQYYSKFNPPRDKAICGACERDLVPSRFVMACVNGHLDDFPYWKWVHRSSSQAPRDAGSAGPCGGKLRLRAEGSTASLRGVVVGCTCGVKEVSMEGAFRSQALRDLGIRCTGRRPWLKDAPAQECGEPPRTLQRGSSTVWYPVVHSALSIPPWSDGVLKALGPHWGNIQDEPEEAIRTFLRISKFEEKNRGLTVDDAIAAVRRVREAEAEQPTGDHTAPSPRDVLYQEEYRTLQHERSEGGREEVQDFVCERPGGAGTPDGIGQVMLVKRVREIRALHSFTRVEEPAVGDPASSSRRAALALGKPGWLPAIEVSGEGVFVRLDSERLDAWERQPQPRARAERIRRNHEALLRERYANTDRPVPPSPVSPRYLAVHTLAHLLVNEWSLDGGYPAASLRERLYVGDDMAGFLIYTATSDSAGSLGGIVAQGEPERLAASLESALLRASWCSNDPLCSEAAVSGAESVNLAACHACVLLPETSCETNNAFLDRVALVGTPDGAVPGLF</sequence>
<dbReference type="Proteomes" id="UP001500466">
    <property type="component" value="Unassembled WGS sequence"/>
</dbReference>
<feature type="domain" description="MrfA-like Zn-binding" evidence="1">
    <location>
        <begin position="487"/>
        <end position="584"/>
    </location>
</feature>
<proteinExistence type="predicted"/>
<dbReference type="Pfam" id="PF09369">
    <property type="entry name" value="MZB"/>
    <property type="match status" value="1"/>
</dbReference>
<accession>A0ABP9GZ30</accession>
<dbReference type="RefSeq" id="WP_345674809.1">
    <property type="nucleotide sequence ID" value="NZ_BAABHS010000005.1"/>
</dbReference>
<dbReference type="EMBL" id="BAABHS010000005">
    <property type="protein sequence ID" value="GAA4956312.1"/>
    <property type="molecule type" value="Genomic_DNA"/>
</dbReference>
<keyword evidence="3" id="KW-1185">Reference proteome</keyword>
<dbReference type="NCBIfam" id="NF038324">
    <property type="entry name" value="DrmB_fam"/>
    <property type="match status" value="1"/>
</dbReference>
<reference evidence="3" key="1">
    <citation type="journal article" date="2019" name="Int. J. Syst. Evol. Microbiol.">
        <title>The Global Catalogue of Microorganisms (GCM) 10K type strain sequencing project: providing services to taxonomists for standard genome sequencing and annotation.</title>
        <authorList>
            <consortium name="The Broad Institute Genomics Platform"/>
            <consortium name="The Broad Institute Genome Sequencing Center for Infectious Disease"/>
            <person name="Wu L."/>
            <person name="Ma J."/>
        </authorList>
    </citation>
    <scope>NUCLEOTIDE SEQUENCE [LARGE SCALE GENOMIC DNA]</scope>
    <source>
        <strain evidence="3">JCM 17986</strain>
    </source>
</reference>
<gene>
    <name evidence="2" type="ORF">GCM10023205_18050</name>
</gene>
<dbReference type="InterPro" id="IPR047721">
    <property type="entry name" value="DrmB"/>
</dbReference>